<reference evidence="1 2" key="1">
    <citation type="journal article" date="2010" name="Syst. Appl. Microbiol.">
        <title>Four new species of Chryseobacterium from the rhizosphere of coastal sand dune plants, Chryseobacterium elymi sp. nov., Chryseobacterium hagamense sp. nov., Chryseobacterium lathyri sp. nov. and Chryseobacterium rhizosphaerae sp. nov.</title>
        <authorList>
            <person name="Cho S.H."/>
            <person name="Lee K.S."/>
            <person name="Shin D.S."/>
            <person name="Han J.H."/>
            <person name="Park K.S."/>
            <person name="Lee C.H."/>
            <person name="Park K.H."/>
            <person name="Kim S.B."/>
        </authorList>
    </citation>
    <scope>NUCLEOTIDE SEQUENCE [LARGE SCALE GENOMIC DNA]</scope>
    <source>
        <strain evidence="1 2">KCTC 22548</strain>
    </source>
</reference>
<sequence length="62" mass="6633">MEISEKVTLNSELAATVSKTNRVGDIHGSDILDSSWSGEPLYSKTSCVYLEEAEGKGLEVTG</sequence>
<keyword evidence="2" id="KW-1185">Reference proteome</keyword>
<evidence type="ECO:0000313" key="1">
    <source>
        <dbReference type="EMBL" id="REC77352.1"/>
    </source>
</evidence>
<gene>
    <name evidence="1" type="ORF">DRF57_04970</name>
</gene>
<protein>
    <submittedName>
        <fullName evidence="1">Uncharacterized protein</fullName>
    </submittedName>
</protein>
<accession>A0ABX9INZ0</accession>
<evidence type="ECO:0000313" key="2">
    <source>
        <dbReference type="Proteomes" id="UP000256491"/>
    </source>
</evidence>
<name>A0ABX9INZ0_9FLAO</name>
<organism evidence="1 2">
    <name type="scientific">Chryseobacterium rhizosphaerae</name>
    <dbReference type="NCBI Taxonomy" id="395937"/>
    <lineage>
        <taxon>Bacteria</taxon>
        <taxon>Pseudomonadati</taxon>
        <taxon>Bacteroidota</taxon>
        <taxon>Flavobacteriia</taxon>
        <taxon>Flavobacteriales</taxon>
        <taxon>Weeksellaceae</taxon>
        <taxon>Chryseobacterium group</taxon>
        <taxon>Chryseobacterium</taxon>
    </lineage>
</organism>
<comment type="caution">
    <text evidence="1">The sequence shown here is derived from an EMBL/GenBank/DDBJ whole genome shotgun (WGS) entry which is preliminary data.</text>
</comment>
<dbReference type="EMBL" id="QNUF01000004">
    <property type="protein sequence ID" value="REC77352.1"/>
    <property type="molecule type" value="Genomic_DNA"/>
</dbReference>
<dbReference type="Proteomes" id="UP000256491">
    <property type="component" value="Unassembled WGS sequence"/>
</dbReference>
<proteinExistence type="predicted"/>